<protein>
    <recommendedName>
        <fullName evidence="2">histidine kinase</fullName>
        <ecNumber evidence="2">2.7.13.3</ecNumber>
    </recommendedName>
</protein>
<dbReference type="CDD" id="cd17546">
    <property type="entry name" value="REC_hyHK_CKI1_RcsC-like"/>
    <property type="match status" value="1"/>
</dbReference>
<gene>
    <name evidence="7" type="ORF">AUC71_03200</name>
</gene>
<dbReference type="EC" id="2.7.13.3" evidence="2"/>
<dbReference type="AlphaFoldDB" id="A0A1E3W6V4"/>
<dbReference type="Pfam" id="PF00072">
    <property type="entry name" value="Response_reg"/>
    <property type="match status" value="1"/>
</dbReference>
<dbReference type="PROSITE" id="PS50110">
    <property type="entry name" value="RESPONSE_REGULATORY"/>
    <property type="match status" value="1"/>
</dbReference>
<organism evidence="7 8">
    <name type="scientific">Methyloceanibacter marginalis</name>
    <dbReference type="NCBI Taxonomy" id="1774971"/>
    <lineage>
        <taxon>Bacteria</taxon>
        <taxon>Pseudomonadati</taxon>
        <taxon>Pseudomonadota</taxon>
        <taxon>Alphaproteobacteria</taxon>
        <taxon>Hyphomicrobiales</taxon>
        <taxon>Hyphomicrobiaceae</taxon>
        <taxon>Methyloceanibacter</taxon>
    </lineage>
</organism>
<evidence type="ECO:0000256" key="1">
    <source>
        <dbReference type="ARBA" id="ARBA00000085"/>
    </source>
</evidence>
<evidence type="ECO:0000256" key="3">
    <source>
        <dbReference type="ARBA" id="ARBA00022553"/>
    </source>
</evidence>
<evidence type="ECO:0000313" key="8">
    <source>
        <dbReference type="Proteomes" id="UP000095042"/>
    </source>
</evidence>
<evidence type="ECO:0000256" key="4">
    <source>
        <dbReference type="PROSITE-ProRule" id="PRU00169"/>
    </source>
</evidence>
<dbReference type="InterPro" id="IPR011006">
    <property type="entry name" value="CheY-like_superfamily"/>
</dbReference>
<feature type="modified residue" description="4-aspartylphosphate" evidence="4">
    <location>
        <position position="370"/>
    </location>
</feature>
<dbReference type="PROSITE" id="PS50109">
    <property type="entry name" value="HIS_KIN"/>
    <property type="match status" value="1"/>
</dbReference>
<dbReference type="InterPro" id="IPR003594">
    <property type="entry name" value="HATPase_dom"/>
</dbReference>
<evidence type="ECO:0000313" key="7">
    <source>
        <dbReference type="EMBL" id="ODS01558.1"/>
    </source>
</evidence>
<dbReference type="InterPro" id="IPR036890">
    <property type="entry name" value="HATPase_C_sf"/>
</dbReference>
<keyword evidence="8" id="KW-1185">Reference proteome</keyword>
<dbReference type="SUPFAM" id="SSF55874">
    <property type="entry name" value="ATPase domain of HSP90 chaperone/DNA topoisomerase II/histidine kinase"/>
    <property type="match status" value="1"/>
</dbReference>
<evidence type="ECO:0000259" key="5">
    <source>
        <dbReference type="PROSITE" id="PS50109"/>
    </source>
</evidence>
<proteinExistence type="predicted"/>
<dbReference type="PANTHER" id="PTHR45339:SF5">
    <property type="entry name" value="HISTIDINE KINASE"/>
    <property type="match status" value="1"/>
</dbReference>
<dbReference type="PRINTS" id="PR00344">
    <property type="entry name" value="BCTRLSENSOR"/>
</dbReference>
<dbReference type="SMART" id="SM00448">
    <property type="entry name" value="REC"/>
    <property type="match status" value="1"/>
</dbReference>
<dbReference type="InterPro" id="IPR004358">
    <property type="entry name" value="Sig_transdc_His_kin-like_C"/>
</dbReference>
<dbReference type="GO" id="GO:0000160">
    <property type="term" value="P:phosphorelay signal transduction system"/>
    <property type="evidence" value="ECO:0007669"/>
    <property type="project" value="InterPro"/>
</dbReference>
<reference evidence="7 8" key="1">
    <citation type="journal article" date="2016" name="Environ. Microbiol.">
        <title>New Methyloceanibacter diversity from North Sea sediments includes methanotroph containing solely the soluble methane monooxygenase.</title>
        <authorList>
            <person name="Vekeman B."/>
            <person name="Kerckhof F.M."/>
            <person name="Cremers G."/>
            <person name="de Vos P."/>
            <person name="Vandamme P."/>
            <person name="Boon N."/>
            <person name="Op den Camp H.J."/>
            <person name="Heylen K."/>
        </authorList>
    </citation>
    <scope>NUCLEOTIDE SEQUENCE [LARGE SCALE GENOMIC DNA]</scope>
    <source>
        <strain evidence="7 8">R-67177</strain>
    </source>
</reference>
<name>A0A1E3W6V4_9HYPH</name>
<keyword evidence="3 4" id="KW-0597">Phosphoprotein</keyword>
<feature type="domain" description="Histidine kinase" evidence="5">
    <location>
        <begin position="61"/>
        <end position="275"/>
    </location>
</feature>
<evidence type="ECO:0000256" key="2">
    <source>
        <dbReference type="ARBA" id="ARBA00012438"/>
    </source>
</evidence>
<dbReference type="SMART" id="SM00387">
    <property type="entry name" value="HATPase_c"/>
    <property type="match status" value="1"/>
</dbReference>
<comment type="catalytic activity">
    <reaction evidence="1">
        <text>ATP + protein L-histidine = ADP + protein N-phospho-L-histidine.</text>
        <dbReference type="EC" id="2.7.13.3"/>
    </reaction>
</comment>
<dbReference type="InterPro" id="IPR005467">
    <property type="entry name" value="His_kinase_dom"/>
</dbReference>
<feature type="domain" description="Response regulatory" evidence="6">
    <location>
        <begin position="321"/>
        <end position="438"/>
    </location>
</feature>
<dbReference type="Proteomes" id="UP000095042">
    <property type="component" value="Unassembled WGS sequence"/>
</dbReference>
<dbReference type="Gene3D" id="3.30.565.10">
    <property type="entry name" value="Histidine kinase-like ATPase, C-terminal domain"/>
    <property type="match status" value="1"/>
</dbReference>
<accession>A0A1E3W6V4</accession>
<dbReference type="PANTHER" id="PTHR45339">
    <property type="entry name" value="HYBRID SIGNAL TRANSDUCTION HISTIDINE KINASE J"/>
    <property type="match status" value="1"/>
</dbReference>
<sequence length="450" mass="47616">MLREEQRNKAFLVGAIMQVNDFHPGDLFGQIQSLVDQLDTERKARAAAEMTGAACSSLLTIVGKELLPPMASLATMADRILSGPLSAAQRREAEVLAQSTQRFLGALSEVQDFSTLESGEAELAVERFDLHVMVKEAASVLQERAGAKGLMSGVDMADNCPRFIVGDAARVRQVLMGLIEMALHSTNTGSIRLYASINEASYPITMRFDVTDTGEGFSAAEQAALFQPSADASRVGGGLGLPIARRLAEAMGGGLGCESAAGQGSLYWFTFQTVVADDMPQAQMAGHEAPVEILEAANDDVPADLNPKPEPKHKSGALSGHVLVVESNVVNRLLIGAYLEEFGLTHDVAETGTAALMYLSARTYDLVLMDTALPDYDGLQMAQRIRALQASASDVAVVALTAVSEKDNGQALVEAGVNARVAKPIQGRGLYAALVPFLPAQDEAVVAKAS</sequence>
<dbReference type="Pfam" id="PF02518">
    <property type="entry name" value="HATPase_c"/>
    <property type="match status" value="1"/>
</dbReference>
<dbReference type="Gene3D" id="1.10.287.130">
    <property type="match status" value="1"/>
</dbReference>
<dbReference type="Gene3D" id="3.40.50.2300">
    <property type="match status" value="1"/>
</dbReference>
<dbReference type="SUPFAM" id="SSF52172">
    <property type="entry name" value="CheY-like"/>
    <property type="match status" value="1"/>
</dbReference>
<dbReference type="EMBL" id="LPWD01000426">
    <property type="protein sequence ID" value="ODS01558.1"/>
    <property type="molecule type" value="Genomic_DNA"/>
</dbReference>
<dbReference type="InterPro" id="IPR001789">
    <property type="entry name" value="Sig_transdc_resp-reg_receiver"/>
</dbReference>
<evidence type="ECO:0000259" key="6">
    <source>
        <dbReference type="PROSITE" id="PS50110"/>
    </source>
</evidence>
<comment type="caution">
    <text evidence="7">The sequence shown here is derived from an EMBL/GenBank/DDBJ whole genome shotgun (WGS) entry which is preliminary data.</text>
</comment>
<dbReference type="GO" id="GO:0004673">
    <property type="term" value="F:protein histidine kinase activity"/>
    <property type="evidence" value="ECO:0007669"/>
    <property type="project" value="UniProtKB-EC"/>
</dbReference>